<organism evidence="1 2">
    <name type="scientific">Riccia fluitans</name>
    <dbReference type="NCBI Taxonomy" id="41844"/>
    <lineage>
        <taxon>Eukaryota</taxon>
        <taxon>Viridiplantae</taxon>
        <taxon>Streptophyta</taxon>
        <taxon>Embryophyta</taxon>
        <taxon>Marchantiophyta</taxon>
        <taxon>Marchantiopsida</taxon>
        <taxon>Marchantiidae</taxon>
        <taxon>Marchantiales</taxon>
        <taxon>Ricciaceae</taxon>
        <taxon>Riccia</taxon>
    </lineage>
</organism>
<name>A0ABD1ZLL1_9MARC</name>
<evidence type="ECO:0000313" key="2">
    <source>
        <dbReference type="Proteomes" id="UP001605036"/>
    </source>
</evidence>
<reference evidence="1 2" key="1">
    <citation type="submission" date="2024-09" db="EMBL/GenBank/DDBJ databases">
        <title>Chromosome-scale assembly of Riccia fluitans.</title>
        <authorList>
            <person name="Paukszto L."/>
            <person name="Sawicki J."/>
            <person name="Karawczyk K."/>
            <person name="Piernik-Szablinska J."/>
            <person name="Szczecinska M."/>
            <person name="Mazdziarz M."/>
        </authorList>
    </citation>
    <scope>NUCLEOTIDE SEQUENCE [LARGE SCALE GENOMIC DNA]</scope>
    <source>
        <strain evidence="1">Rf_01</strain>
        <tissue evidence="1">Aerial parts of the thallus</tissue>
    </source>
</reference>
<dbReference type="AlphaFoldDB" id="A0ABD1ZLL1"/>
<proteinExistence type="predicted"/>
<comment type="caution">
    <text evidence="1">The sequence shown here is derived from an EMBL/GenBank/DDBJ whole genome shotgun (WGS) entry which is preliminary data.</text>
</comment>
<protein>
    <submittedName>
        <fullName evidence="1">Uncharacterized protein</fullName>
    </submittedName>
</protein>
<keyword evidence="2" id="KW-1185">Reference proteome</keyword>
<sequence>MGLPKDRSRTAESNRVYTLVMKTASLITPWTNVGNLECMVARPSYRALELPRGRTGVVAAAEISVSRLARNTNVSGWEQPVVAIEIWQRNEQLKIFHERAPLISRDSDLRSFFVSCFEVFQALPNRESRKSLFFSTICFVLQRRPSSRLFPFHQFLHHLVSLHRLSSTRVLTSGGASLKAGVSFAALRCPHAKKGIPKVVR</sequence>
<dbReference type="Proteomes" id="UP001605036">
    <property type="component" value="Unassembled WGS sequence"/>
</dbReference>
<gene>
    <name evidence="1" type="ORF">R1flu_020463</name>
</gene>
<dbReference type="EMBL" id="JBHFFA010000001">
    <property type="protein sequence ID" value="KAL2652335.1"/>
    <property type="molecule type" value="Genomic_DNA"/>
</dbReference>
<accession>A0ABD1ZLL1</accession>
<evidence type="ECO:0000313" key="1">
    <source>
        <dbReference type="EMBL" id="KAL2652335.1"/>
    </source>
</evidence>